<evidence type="ECO:0000313" key="7">
    <source>
        <dbReference type="EMBL" id="CAA2625998.1"/>
    </source>
</evidence>
<dbReference type="OrthoDB" id="678327at2759"/>
<keyword evidence="9" id="KW-1185">Reference proteome</keyword>
<dbReference type="PANTHER" id="PTHR12565:SF184">
    <property type="entry name" value="BHLH TRANSCRIPTION FACTOR"/>
    <property type="match status" value="1"/>
</dbReference>
<evidence type="ECO:0000256" key="4">
    <source>
        <dbReference type="ARBA" id="ARBA00023163"/>
    </source>
</evidence>
<dbReference type="GO" id="GO:0003700">
    <property type="term" value="F:DNA-binding transcription factor activity"/>
    <property type="evidence" value="ECO:0007669"/>
    <property type="project" value="TreeGrafter"/>
</dbReference>
<accession>A0A7I8J5J0</accession>
<evidence type="ECO:0000256" key="1">
    <source>
        <dbReference type="ARBA" id="ARBA00004123"/>
    </source>
</evidence>
<dbReference type="PANTHER" id="PTHR12565">
    <property type="entry name" value="STEROL REGULATORY ELEMENT-BINDING PROTEIN"/>
    <property type="match status" value="1"/>
</dbReference>
<name>A0A7I8J5J0_SPIIN</name>
<comment type="subcellular location">
    <subcellularLocation>
        <location evidence="1">Nucleus</location>
    </subcellularLocation>
</comment>
<evidence type="ECO:0000313" key="9">
    <source>
        <dbReference type="Proteomes" id="UP000663760"/>
    </source>
</evidence>
<dbReference type="EMBL" id="LR746272">
    <property type="protein sequence ID" value="CAA7402057.1"/>
    <property type="molecule type" value="Genomic_DNA"/>
</dbReference>
<dbReference type="GO" id="GO:0005634">
    <property type="term" value="C:nucleus"/>
    <property type="evidence" value="ECO:0007669"/>
    <property type="project" value="UniProtKB-SubCell"/>
</dbReference>
<organism evidence="7">
    <name type="scientific">Spirodela intermedia</name>
    <name type="common">Intermediate duckweed</name>
    <dbReference type="NCBI Taxonomy" id="51605"/>
    <lineage>
        <taxon>Eukaryota</taxon>
        <taxon>Viridiplantae</taxon>
        <taxon>Streptophyta</taxon>
        <taxon>Embryophyta</taxon>
        <taxon>Tracheophyta</taxon>
        <taxon>Spermatophyta</taxon>
        <taxon>Magnoliopsida</taxon>
        <taxon>Liliopsida</taxon>
        <taxon>Araceae</taxon>
        <taxon>Lemnoideae</taxon>
        <taxon>Spirodela</taxon>
    </lineage>
</organism>
<comment type="similarity">
    <text evidence="2">Belongs to the bHLH protein family.</text>
</comment>
<dbReference type="Proteomes" id="UP000663760">
    <property type="component" value="Chromosome 9"/>
</dbReference>
<reference evidence="7" key="1">
    <citation type="submission" date="2019-12" db="EMBL/GenBank/DDBJ databases">
        <authorList>
            <person name="Scholz U."/>
            <person name="Mascher M."/>
            <person name="Fiebig A."/>
        </authorList>
    </citation>
    <scope>NUCLEOTIDE SEQUENCE</scope>
</reference>
<keyword evidence="5" id="KW-0539">Nucleus</keyword>
<feature type="domain" description="BHLH" evidence="6">
    <location>
        <begin position="1"/>
        <end position="31"/>
    </location>
</feature>
<evidence type="ECO:0000256" key="5">
    <source>
        <dbReference type="ARBA" id="ARBA00023242"/>
    </source>
</evidence>
<evidence type="ECO:0000256" key="3">
    <source>
        <dbReference type="ARBA" id="ARBA00023015"/>
    </source>
</evidence>
<evidence type="ECO:0000313" key="8">
    <source>
        <dbReference type="EMBL" id="CAA7402057.1"/>
    </source>
</evidence>
<dbReference type="EMBL" id="LR743596">
    <property type="protein sequence ID" value="CAA2625998.1"/>
    <property type="molecule type" value="Genomic_DNA"/>
</dbReference>
<dbReference type="InterPro" id="IPR024097">
    <property type="entry name" value="bHLH_ZIP_TF"/>
</dbReference>
<dbReference type="GO" id="GO:0046983">
    <property type="term" value="F:protein dimerization activity"/>
    <property type="evidence" value="ECO:0007669"/>
    <property type="project" value="InterPro"/>
</dbReference>
<evidence type="ECO:0000256" key="2">
    <source>
        <dbReference type="ARBA" id="ARBA00005510"/>
    </source>
</evidence>
<sequence length="38" mass="4257">MRCLQDLVPGCYKAMGTAVLLDEIINYVQSLQNQIEVS</sequence>
<dbReference type="PROSITE" id="PS50888">
    <property type="entry name" value="BHLH"/>
    <property type="match status" value="1"/>
</dbReference>
<dbReference type="AlphaFoldDB" id="A0A7I8J5J0"/>
<proteinExistence type="inferred from homology"/>
<keyword evidence="4" id="KW-0804">Transcription</keyword>
<dbReference type="SUPFAM" id="SSF47459">
    <property type="entry name" value="HLH, helix-loop-helix DNA-binding domain"/>
    <property type="match status" value="1"/>
</dbReference>
<gene>
    <name evidence="7" type="ORF">SI7747_09011718</name>
    <name evidence="8" type="ORF">SI8410_09012735</name>
</gene>
<keyword evidence="3" id="KW-0805">Transcription regulation</keyword>
<dbReference type="InterPro" id="IPR036638">
    <property type="entry name" value="HLH_DNA-bd_sf"/>
</dbReference>
<protein>
    <recommendedName>
        <fullName evidence="6">BHLH domain-containing protein</fullName>
    </recommendedName>
</protein>
<evidence type="ECO:0000259" key="6">
    <source>
        <dbReference type="PROSITE" id="PS50888"/>
    </source>
</evidence>
<dbReference type="InterPro" id="IPR011598">
    <property type="entry name" value="bHLH_dom"/>
</dbReference>